<dbReference type="EnsemblPlants" id="AVESA.00010b.r2.1AG0013350.1">
    <property type="protein sequence ID" value="AVESA.00010b.r2.1AG0013350.1.CDS"/>
    <property type="gene ID" value="AVESA.00010b.r2.1AG0013350"/>
</dbReference>
<name>A0ACD5T975_AVESA</name>
<protein>
    <submittedName>
        <fullName evidence="1">Uncharacterized protein</fullName>
    </submittedName>
</protein>
<proteinExistence type="predicted"/>
<sequence>MGQPQQRVYQAWKGNNRFFLGGRLIFGPDAKSLLVSVALIAVPVLVFCAFVARHLLHRFSAYNAGYAIPAVAIVFTIYVLLLLLTTSAQDPGIVPRASHPPEEDFTYGNPLAGETPGRLQFPRVKEVMVNGMLVKVKYCDTCMIYRPPRCSHCSICNNCVERFDHHCPWVGQCIGQRNYRYFFLFVSSSTLLCIYVFAMSALYIKFLMDDDYHTVWKALKHSPACLVLMIYCFIALWFVGGLTGFHSYLISTNQTTYENFRYRSDSRPNVYDRGCLNNFLEVLCRKGKPSKHRFRAYVQEEVRAPVVNFGRQTEEPAGGPRAKVEDDLEIGSDLLKISQRRNYEDVDVERGSQDYSESEGGMPDAKLGTGSASQIPAVGSEVRVRHSSWDQRSGPN</sequence>
<dbReference type="Proteomes" id="UP001732700">
    <property type="component" value="Chromosome 1A"/>
</dbReference>
<reference evidence="1" key="2">
    <citation type="submission" date="2025-09" db="UniProtKB">
        <authorList>
            <consortium name="EnsemblPlants"/>
        </authorList>
    </citation>
    <scope>IDENTIFICATION</scope>
</reference>
<organism evidence="1 2">
    <name type="scientific">Avena sativa</name>
    <name type="common">Oat</name>
    <dbReference type="NCBI Taxonomy" id="4498"/>
    <lineage>
        <taxon>Eukaryota</taxon>
        <taxon>Viridiplantae</taxon>
        <taxon>Streptophyta</taxon>
        <taxon>Embryophyta</taxon>
        <taxon>Tracheophyta</taxon>
        <taxon>Spermatophyta</taxon>
        <taxon>Magnoliopsida</taxon>
        <taxon>Liliopsida</taxon>
        <taxon>Poales</taxon>
        <taxon>Poaceae</taxon>
        <taxon>BOP clade</taxon>
        <taxon>Pooideae</taxon>
        <taxon>Poodae</taxon>
        <taxon>Poeae</taxon>
        <taxon>Poeae Chloroplast Group 1 (Aveneae type)</taxon>
        <taxon>Aveninae</taxon>
        <taxon>Avena</taxon>
    </lineage>
</organism>
<reference evidence="1" key="1">
    <citation type="submission" date="2021-05" db="EMBL/GenBank/DDBJ databases">
        <authorList>
            <person name="Scholz U."/>
            <person name="Mascher M."/>
            <person name="Fiebig A."/>
        </authorList>
    </citation>
    <scope>NUCLEOTIDE SEQUENCE [LARGE SCALE GENOMIC DNA]</scope>
</reference>
<accession>A0ACD5T975</accession>
<evidence type="ECO:0000313" key="1">
    <source>
        <dbReference type="EnsemblPlants" id="AVESA.00010b.r2.1AG0013350.1.CDS"/>
    </source>
</evidence>
<evidence type="ECO:0000313" key="2">
    <source>
        <dbReference type="Proteomes" id="UP001732700"/>
    </source>
</evidence>
<keyword evidence="2" id="KW-1185">Reference proteome</keyword>